<gene>
    <name evidence="1" type="ORF">STPYR_12762</name>
</gene>
<organism evidence="1">
    <name type="scientific">uncultured Stenotrophomonas sp</name>
    <dbReference type="NCBI Taxonomy" id="165438"/>
    <lineage>
        <taxon>Bacteria</taxon>
        <taxon>Pseudomonadati</taxon>
        <taxon>Pseudomonadota</taxon>
        <taxon>Gammaproteobacteria</taxon>
        <taxon>Lysobacterales</taxon>
        <taxon>Lysobacteraceae</taxon>
        <taxon>Stenotrophomonas</taxon>
        <taxon>environmental samples</taxon>
    </lineage>
</organism>
<evidence type="ECO:0000313" key="1">
    <source>
        <dbReference type="EMBL" id="SBV37819.1"/>
    </source>
</evidence>
<name>A0A1Y5Q683_9GAMM</name>
<accession>A0A1Y5Q683</accession>
<protein>
    <submittedName>
        <fullName evidence="1">Uncharacterized protein</fullName>
    </submittedName>
</protein>
<dbReference type="EMBL" id="FLTS01000001">
    <property type="protein sequence ID" value="SBV37819.1"/>
    <property type="molecule type" value="Genomic_DNA"/>
</dbReference>
<reference evidence="1" key="1">
    <citation type="submission" date="2016-03" db="EMBL/GenBank/DDBJ databases">
        <authorList>
            <person name="Ploux O."/>
        </authorList>
    </citation>
    <scope>NUCLEOTIDE SEQUENCE</scope>
    <source>
        <strain evidence="1">UC10</strain>
    </source>
</reference>
<proteinExistence type="predicted"/>
<sequence>MQDRIPLNIRADGWQASAAPLKVLADGSQIPADDPRTDHVAVLFPDGWLVSTRLTAADDGTEYDDSDDAVEAVKQERLLGFSDWINAPLDEVLLRHVIRHDRFSPAVDTNLFPNFPKSGWIRSDVIVGSSASAWSVDVDLGLVYGHPRSGNGFGLACRRAGQ</sequence>
<dbReference type="AlphaFoldDB" id="A0A1Y5Q683"/>